<dbReference type="Gene3D" id="2.40.420.20">
    <property type="match status" value="1"/>
</dbReference>
<sequence>MFRKFTQSAGNPALKLALGASIALAATSALSPSSAFAQEAAAKPAPAQTEIKLPSIVVTEAIEKPLVDRVIATGTVRPVEEVYVQPLVDALSIKTLNADVGDEVKADSVLAMLNDDALLLQKSQLQANKAKAQAAVAQYQAQVIEAQANVADTTRQRDRLQKLSQSGTGTVSQLEQASAAVEVAQARLNAAKQAVAVGESDTKVVEAQIEDINLKLARTGVKAPVAGVISARTAKVGAIASGTGNPLFTIIKDGAIELVADLSETDIQKIKAGQKAIVTVAGGKVKIEGKVRLVSPTVDAVTRLGAVHIVIDDETGARSGMYGSAEIVITETNALALPLSAVTTGRNGSTARKVEDNVVKQVKIETGIQDGGFVQVVSGLTAGDIVVAKAGAFVRDGDKIAPVPAEPAAIAN</sequence>
<dbReference type="PANTHER" id="PTHR30469">
    <property type="entry name" value="MULTIDRUG RESISTANCE PROTEIN MDTA"/>
    <property type="match status" value="1"/>
</dbReference>
<dbReference type="PATRIC" id="fig|1028801.3.peg.2769"/>
<dbReference type="PANTHER" id="PTHR30469:SF15">
    <property type="entry name" value="HLYD FAMILY OF SECRETION PROTEINS"/>
    <property type="match status" value="1"/>
</dbReference>
<dbReference type="EMBL" id="HG938355">
    <property type="protein sequence ID" value="CDN55056.1"/>
    <property type="molecule type" value="Genomic_DNA"/>
</dbReference>
<reference evidence="7" key="1">
    <citation type="journal article" date="2014" name="BMC Genomics">
        <title>Genome sequencing of two Neorhizobium galegae strains reveals a noeT gene responsible for the unusual acetylation of the nodulation factors.</title>
        <authorList>
            <person name="Osterman J."/>
            <person name="Marsh J."/>
            <person name="Laine P.K."/>
            <person name="Zeng Z."/>
            <person name="Alatalo E."/>
            <person name="Sullivan J.T."/>
            <person name="Young J.P."/>
            <person name="Thomas-Oates J."/>
            <person name="Paulin L."/>
            <person name="Lindstrom K."/>
        </authorList>
    </citation>
    <scope>NUCLEOTIDE SEQUENCE [LARGE SCALE GENOMIC DNA]</scope>
    <source>
        <strain evidence="7">HAMBI 1141</strain>
    </source>
</reference>
<dbReference type="Pfam" id="PF25954">
    <property type="entry name" value="Beta-barrel_RND_2"/>
    <property type="match status" value="1"/>
</dbReference>
<dbReference type="InterPro" id="IPR006143">
    <property type="entry name" value="RND_pump_MFP"/>
</dbReference>
<evidence type="ECO:0000313" key="6">
    <source>
        <dbReference type="EMBL" id="CDN55056.1"/>
    </source>
</evidence>
<evidence type="ECO:0000256" key="2">
    <source>
        <dbReference type="SAM" id="Coils"/>
    </source>
</evidence>
<evidence type="ECO:0000313" key="7">
    <source>
        <dbReference type="Proteomes" id="UP000028186"/>
    </source>
</evidence>
<proteinExistence type="inferred from homology"/>
<gene>
    <name evidence="6" type="ORF">RG1141_CH27190</name>
</gene>
<evidence type="ECO:0000259" key="5">
    <source>
        <dbReference type="Pfam" id="PF25989"/>
    </source>
</evidence>
<organism evidence="6 7">
    <name type="scientific">Neorhizobium galegae bv. officinalis bv. officinalis str. HAMBI 1141</name>
    <dbReference type="NCBI Taxonomy" id="1028801"/>
    <lineage>
        <taxon>Bacteria</taxon>
        <taxon>Pseudomonadati</taxon>
        <taxon>Pseudomonadota</taxon>
        <taxon>Alphaproteobacteria</taxon>
        <taxon>Hyphomicrobiales</taxon>
        <taxon>Rhizobiaceae</taxon>
        <taxon>Rhizobium/Agrobacterium group</taxon>
        <taxon>Neorhizobium</taxon>
    </lineage>
</organism>
<dbReference type="GO" id="GO:1990281">
    <property type="term" value="C:efflux pump complex"/>
    <property type="evidence" value="ECO:0007669"/>
    <property type="project" value="TreeGrafter"/>
</dbReference>
<dbReference type="AlphaFoldDB" id="A0A068TAH3"/>
<dbReference type="eggNOG" id="COG0845">
    <property type="taxonomic scope" value="Bacteria"/>
</dbReference>
<evidence type="ECO:0000259" key="4">
    <source>
        <dbReference type="Pfam" id="PF25954"/>
    </source>
</evidence>
<feature type="chain" id="PRO_5001656532" evidence="3">
    <location>
        <begin position="38"/>
        <end position="412"/>
    </location>
</feature>
<dbReference type="GO" id="GO:0015562">
    <property type="term" value="F:efflux transmembrane transporter activity"/>
    <property type="evidence" value="ECO:0007669"/>
    <property type="project" value="TreeGrafter"/>
</dbReference>
<dbReference type="Gene3D" id="2.40.50.100">
    <property type="match status" value="1"/>
</dbReference>
<keyword evidence="2" id="KW-0175">Coiled coil</keyword>
<dbReference type="NCBIfam" id="TIGR01730">
    <property type="entry name" value="RND_mfp"/>
    <property type="match status" value="1"/>
</dbReference>
<dbReference type="KEGG" id="ngl:RG1141_CH27190"/>
<feature type="coiled-coil region" evidence="2">
    <location>
        <begin position="122"/>
        <end position="194"/>
    </location>
</feature>
<feature type="domain" description="CusB-like beta-barrel" evidence="4">
    <location>
        <begin position="258"/>
        <end position="326"/>
    </location>
</feature>
<dbReference type="RefSeq" id="WP_162182337.1">
    <property type="nucleotide sequence ID" value="NZ_HG938355.1"/>
</dbReference>
<name>A0A068TAH3_NEOGA</name>
<protein>
    <submittedName>
        <fullName evidence="6">Putative efflux transporter, membrane fusion protein subunit putative HlyD family secretion protein</fullName>
    </submittedName>
</protein>
<feature type="domain" description="YknX-like C-terminal permuted SH3-like" evidence="5">
    <location>
        <begin position="334"/>
        <end position="400"/>
    </location>
</feature>
<dbReference type="SUPFAM" id="SSF111369">
    <property type="entry name" value="HlyD-like secretion proteins"/>
    <property type="match status" value="1"/>
</dbReference>
<feature type="signal peptide" evidence="3">
    <location>
        <begin position="1"/>
        <end position="37"/>
    </location>
</feature>
<dbReference type="Gene3D" id="1.10.287.470">
    <property type="entry name" value="Helix hairpin bin"/>
    <property type="match status" value="1"/>
</dbReference>
<dbReference type="HOGENOM" id="CLU_018816_1_2_5"/>
<dbReference type="InterPro" id="IPR058792">
    <property type="entry name" value="Beta-barrel_RND_2"/>
</dbReference>
<comment type="similarity">
    <text evidence="1">Belongs to the membrane fusion protein (MFP) (TC 8.A.1) family.</text>
</comment>
<evidence type="ECO:0000256" key="1">
    <source>
        <dbReference type="ARBA" id="ARBA00009477"/>
    </source>
</evidence>
<dbReference type="InterPro" id="IPR058637">
    <property type="entry name" value="YknX-like_C"/>
</dbReference>
<dbReference type="Pfam" id="PF25989">
    <property type="entry name" value="YknX_C"/>
    <property type="match status" value="1"/>
</dbReference>
<accession>A0A068TAH3</accession>
<evidence type="ECO:0000256" key="3">
    <source>
        <dbReference type="SAM" id="SignalP"/>
    </source>
</evidence>
<dbReference type="Gene3D" id="2.40.30.170">
    <property type="match status" value="1"/>
</dbReference>
<keyword evidence="3" id="KW-0732">Signal</keyword>
<dbReference type="Proteomes" id="UP000028186">
    <property type="component" value="Chromosome I"/>
</dbReference>